<gene>
    <name evidence="3" type="ORF">EIP91_002147</name>
</gene>
<feature type="compositionally biased region" description="Acidic residues" evidence="1">
    <location>
        <begin position="218"/>
        <end position="227"/>
    </location>
</feature>
<sequence>MQPSEIEILREVETLRDIRRRSTAGGPGSLILDPDLPNASSPSTTSGGYWMPSATDDSSSSSHDDSAESTPDDADDDPSHLFWVPARLHPEIAPAEFRAFLKEHARAPGEGAAVAGVSRSNSVSSLGGGLGRKKSMLSRQYKPAANDGVEDEQVVPIRKNRTSVFSNPAPQLTISDLQKLEELAEEASTSDDPSRLRNVLRRSLSLNVSPSALGQLEDSADMGDEADSPIIVPRPGQILRRAARTRKAGTVDGPHRFTSNRARRASTARSKSDHRVSSDRSSSDHGDQDAPGRHSGDSDVPEVPPLPRPESYSEESSIYDAYASPDPDEADPHIGTVLHHEPESLVDFLPPQLVAQSEYHEPDYGAPVPNSAPPILHHPQPQRVLSPPAPELASPSHHRSPSPESAASTPVPPVPPLPIQRPGLHESQSYQPPSSPSPSDHSRRDKDKDKKGLFGKWGGDKGGKKNHKDKDKAAEKEKDAGFFGSLFGSKKKQEEAPPPMAGLGGGREAAAALLGASKSSKSRAPSPSPTPVNGYSRYPIHVERAIYRLSHIKLANPRRPLYEQVLISNLMFWYLGVINNKATSPASPTTTGPANAAVPNGASPEKDQQAQAEREQKEREERENAEREKQLEKERERQQAEQKKESRRGSLTKNAPPGTARRAETPVRGPQYDMQHRAMEQEYGGFSQAGQARSPSAPPTGGGYSHPPQGRTPSGQHGAPPTNAYSSVQLVQPQPQQAQRYYNGSANSQVGQAFPVNYSAPSLPPGAMPPVNVDQGGWIQQQQQQGMSRPQSSSPSPPPRALSPPSASGNSTSPRRARSPPAQQPRYTAAQEKQPPQPYSGGGRVPGRSLSATAVAPPLSPIPQQPNGKVRKGQSAHAVTPPHARRMSEEEDMPLAYYQQSRRK</sequence>
<feature type="compositionally biased region" description="Basic and acidic residues" evidence="1">
    <location>
        <begin position="604"/>
        <end position="648"/>
    </location>
</feature>
<comment type="caution">
    <text evidence="3">The sequence shown here is derived from an EMBL/GenBank/DDBJ whole genome shotgun (WGS) entry which is preliminary data.</text>
</comment>
<dbReference type="GO" id="GO:0030010">
    <property type="term" value="P:establishment of cell polarity"/>
    <property type="evidence" value="ECO:0007669"/>
    <property type="project" value="TreeGrafter"/>
</dbReference>
<feature type="compositionally biased region" description="Polar residues" evidence="1">
    <location>
        <begin position="740"/>
        <end position="751"/>
    </location>
</feature>
<evidence type="ECO:0000256" key="1">
    <source>
        <dbReference type="SAM" id="MobiDB-lite"/>
    </source>
</evidence>
<feature type="compositionally biased region" description="Low complexity" evidence="1">
    <location>
        <begin position="585"/>
        <end position="597"/>
    </location>
</feature>
<feature type="compositionally biased region" description="Low complexity" evidence="1">
    <location>
        <begin position="728"/>
        <end position="739"/>
    </location>
</feature>
<feature type="region of interest" description="Disordered" evidence="1">
    <location>
        <begin position="585"/>
        <end position="904"/>
    </location>
</feature>
<dbReference type="PANTHER" id="PTHR28089:SF1">
    <property type="entry name" value="PROTEIN ZDS1-RELATED"/>
    <property type="match status" value="1"/>
</dbReference>
<feature type="region of interest" description="Disordered" evidence="1">
    <location>
        <begin position="215"/>
        <end position="537"/>
    </location>
</feature>
<dbReference type="InterPro" id="IPR013941">
    <property type="entry name" value="ZDS1_C"/>
</dbReference>
<feature type="compositionally biased region" description="Basic and acidic residues" evidence="1">
    <location>
        <begin position="440"/>
        <end position="480"/>
    </location>
</feature>
<organism evidence="3 4">
    <name type="scientific">Steccherinum ochraceum</name>
    <dbReference type="NCBI Taxonomy" id="92696"/>
    <lineage>
        <taxon>Eukaryota</taxon>
        <taxon>Fungi</taxon>
        <taxon>Dikarya</taxon>
        <taxon>Basidiomycota</taxon>
        <taxon>Agaricomycotina</taxon>
        <taxon>Agaricomycetes</taxon>
        <taxon>Polyporales</taxon>
        <taxon>Steccherinaceae</taxon>
        <taxon>Steccherinum</taxon>
    </lineage>
</organism>
<proteinExistence type="predicted"/>
<dbReference type="EMBL" id="RWJN01000161">
    <property type="protein sequence ID" value="TCD65842.1"/>
    <property type="molecule type" value="Genomic_DNA"/>
</dbReference>
<dbReference type="PANTHER" id="PTHR28089">
    <property type="entry name" value="PROTEIN ZDS1-RELATED"/>
    <property type="match status" value="1"/>
</dbReference>
<dbReference type="STRING" id="92696.A0A4R0REW6"/>
<feature type="region of interest" description="Disordered" evidence="1">
    <location>
        <begin position="17"/>
        <end position="82"/>
    </location>
</feature>
<feature type="region of interest" description="Disordered" evidence="1">
    <location>
        <begin position="108"/>
        <end position="151"/>
    </location>
</feature>
<dbReference type="AlphaFoldDB" id="A0A4R0REW6"/>
<feature type="compositionally biased region" description="Low complexity" evidence="1">
    <location>
        <begin position="111"/>
        <end position="125"/>
    </location>
</feature>
<evidence type="ECO:0000313" key="3">
    <source>
        <dbReference type="EMBL" id="TCD65842.1"/>
    </source>
</evidence>
<feature type="compositionally biased region" description="Low complexity" evidence="1">
    <location>
        <begin position="780"/>
        <end position="794"/>
    </location>
</feature>
<name>A0A4R0REW6_9APHY</name>
<reference evidence="3 4" key="1">
    <citation type="submission" date="2018-11" db="EMBL/GenBank/DDBJ databases">
        <title>Genome assembly of Steccherinum ochraceum LE-BIN_3174, the white-rot fungus of the Steccherinaceae family (The Residual Polyporoid clade, Polyporales, Basidiomycota).</title>
        <authorList>
            <person name="Fedorova T.V."/>
            <person name="Glazunova O.A."/>
            <person name="Landesman E.O."/>
            <person name="Moiseenko K.V."/>
            <person name="Psurtseva N.V."/>
            <person name="Savinova O.S."/>
            <person name="Shakhova N.V."/>
            <person name="Tyazhelova T.V."/>
            <person name="Vasina D.V."/>
        </authorList>
    </citation>
    <scope>NUCLEOTIDE SEQUENCE [LARGE SCALE GENOMIC DNA]</scope>
    <source>
        <strain evidence="3 4">LE-BIN_3174</strain>
    </source>
</reference>
<feature type="compositionally biased region" description="Basic and acidic residues" evidence="1">
    <location>
        <begin position="270"/>
        <end position="297"/>
    </location>
</feature>
<evidence type="ECO:0000259" key="2">
    <source>
        <dbReference type="SMART" id="SM01327"/>
    </source>
</evidence>
<dbReference type="InterPro" id="IPR040206">
    <property type="entry name" value="Zds1/2"/>
</dbReference>
<feature type="domain" description="Protein Zds1 C-terminal" evidence="2">
    <location>
        <begin position="527"/>
        <end position="579"/>
    </location>
</feature>
<feature type="compositionally biased region" description="Low complexity" evidence="1">
    <location>
        <begin position="508"/>
        <end position="525"/>
    </location>
</feature>
<dbReference type="GO" id="GO:0010971">
    <property type="term" value="P:positive regulation of G2/M transition of mitotic cell cycle"/>
    <property type="evidence" value="ECO:0007669"/>
    <property type="project" value="TreeGrafter"/>
</dbReference>
<protein>
    <recommendedName>
        <fullName evidence="2">Protein Zds1 C-terminal domain-containing protein</fullName>
    </recommendedName>
</protein>
<feature type="compositionally biased region" description="Pro residues" evidence="1">
    <location>
        <begin position="410"/>
        <end position="419"/>
    </location>
</feature>
<dbReference type="SMART" id="SM01327">
    <property type="entry name" value="Zds_C"/>
    <property type="match status" value="1"/>
</dbReference>
<evidence type="ECO:0000313" key="4">
    <source>
        <dbReference type="Proteomes" id="UP000292702"/>
    </source>
</evidence>
<feature type="compositionally biased region" description="Polar residues" evidence="1">
    <location>
        <begin position="38"/>
        <end position="47"/>
    </location>
</feature>
<dbReference type="Pfam" id="PF08632">
    <property type="entry name" value="Zds_C"/>
    <property type="match status" value="1"/>
</dbReference>
<dbReference type="OrthoDB" id="5589766at2759"/>
<dbReference type="Proteomes" id="UP000292702">
    <property type="component" value="Unassembled WGS sequence"/>
</dbReference>
<dbReference type="GO" id="GO:0005737">
    <property type="term" value="C:cytoplasm"/>
    <property type="evidence" value="ECO:0007669"/>
    <property type="project" value="TreeGrafter"/>
</dbReference>
<accession>A0A4R0REW6</accession>
<keyword evidence="4" id="KW-1185">Reference proteome</keyword>